<comment type="caution">
    <text evidence="2">The sequence shown here is derived from an EMBL/GenBank/DDBJ whole genome shotgun (WGS) entry which is preliminary data.</text>
</comment>
<evidence type="ECO:0000313" key="2">
    <source>
        <dbReference type="EMBL" id="KAK9085164.1"/>
    </source>
</evidence>
<feature type="chain" id="PRO_5043019932" evidence="1">
    <location>
        <begin position="19"/>
        <end position="77"/>
    </location>
</feature>
<sequence>MVLFNGKVFSSFLAPITALTTAVLNRGDDFPQFLCYFTSPNYLLAHILFDRTINPYLYLFDRLICYDDGALKEACVM</sequence>
<accession>A0AAP0E9T2</accession>
<keyword evidence="1" id="KW-0732">Signal</keyword>
<dbReference type="Proteomes" id="UP001417504">
    <property type="component" value="Unassembled WGS sequence"/>
</dbReference>
<protein>
    <submittedName>
        <fullName evidence="2">Uncharacterized protein</fullName>
    </submittedName>
</protein>
<dbReference type="EMBL" id="JBBNAE010000011">
    <property type="protein sequence ID" value="KAK9085164.1"/>
    <property type="molecule type" value="Genomic_DNA"/>
</dbReference>
<evidence type="ECO:0000313" key="3">
    <source>
        <dbReference type="Proteomes" id="UP001417504"/>
    </source>
</evidence>
<keyword evidence="3" id="KW-1185">Reference proteome</keyword>
<gene>
    <name evidence="2" type="ORF">Sjap_025575</name>
</gene>
<evidence type="ECO:0000256" key="1">
    <source>
        <dbReference type="SAM" id="SignalP"/>
    </source>
</evidence>
<organism evidence="2 3">
    <name type="scientific">Stephania japonica</name>
    <dbReference type="NCBI Taxonomy" id="461633"/>
    <lineage>
        <taxon>Eukaryota</taxon>
        <taxon>Viridiplantae</taxon>
        <taxon>Streptophyta</taxon>
        <taxon>Embryophyta</taxon>
        <taxon>Tracheophyta</taxon>
        <taxon>Spermatophyta</taxon>
        <taxon>Magnoliopsida</taxon>
        <taxon>Ranunculales</taxon>
        <taxon>Menispermaceae</taxon>
        <taxon>Menispermoideae</taxon>
        <taxon>Cissampelideae</taxon>
        <taxon>Stephania</taxon>
    </lineage>
</organism>
<dbReference type="AlphaFoldDB" id="A0AAP0E9T2"/>
<feature type="signal peptide" evidence="1">
    <location>
        <begin position="1"/>
        <end position="18"/>
    </location>
</feature>
<proteinExistence type="predicted"/>
<reference evidence="2 3" key="1">
    <citation type="submission" date="2024-01" db="EMBL/GenBank/DDBJ databases">
        <title>Genome assemblies of Stephania.</title>
        <authorList>
            <person name="Yang L."/>
        </authorList>
    </citation>
    <scope>NUCLEOTIDE SEQUENCE [LARGE SCALE GENOMIC DNA]</scope>
    <source>
        <strain evidence="2">QJT</strain>
        <tissue evidence="2">Leaf</tissue>
    </source>
</reference>
<name>A0AAP0E9T2_9MAGN</name>